<keyword evidence="4 5" id="KW-0472">Membrane</keyword>
<dbReference type="Pfam" id="PF01699">
    <property type="entry name" value="Na_Ca_ex"/>
    <property type="match status" value="2"/>
</dbReference>
<evidence type="ECO:0000256" key="4">
    <source>
        <dbReference type="ARBA" id="ARBA00023136"/>
    </source>
</evidence>
<feature type="transmembrane region" description="Helical" evidence="5">
    <location>
        <begin position="218"/>
        <end position="242"/>
    </location>
</feature>
<feature type="transmembrane region" description="Helical" evidence="5">
    <location>
        <begin position="308"/>
        <end position="325"/>
    </location>
</feature>
<dbReference type="Gene3D" id="1.20.1420.30">
    <property type="entry name" value="NCX, central ion-binding region"/>
    <property type="match status" value="1"/>
</dbReference>
<name>A0ABV7L8M5_9PROT</name>
<feature type="domain" description="Sodium/calcium exchanger membrane region" evidence="6">
    <location>
        <begin position="185"/>
        <end position="325"/>
    </location>
</feature>
<dbReference type="InterPro" id="IPR004837">
    <property type="entry name" value="NaCa_Exmemb"/>
</dbReference>
<evidence type="ECO:0000313" key="7">
    <source>
        <dbReference type="EMBL" id="MFC3231031.1"/>
    </source>
</evidence>
<feature type="transmembrane region" description="Helical" evidence="5">
    <location>
        <begin position="12"/>
        <end position="31"/>
    </location>
</feature>
<dbReference type="InterPro" id="IPR004481">
    <property type="entry name" value="K/Na/Ca-exchanger"/>
</dbReference>
<keyword evidence="8" id="KW-1185">Reference proteome</keyword>
<accession>A0ABV7L8M5</accession>
<keyword evidence="2 5" id="KW-0812">Transmembrane</keyword>
<dbReference type="NCBIfam" id="TIGR00367">
    <property type="entry name" value="calcium/sodium antiporter"/>
    <property type="match status" value="1"/>
</dbReference>
<feature type="transmembrane region" description="Helical" evidence="5">
    <location>
        <begin position="181"/>
        <end position="198"/>
    </location>
</feature>
<feature type="domain" description="Sodium/calcium exchanger membrane region" evidence="6">
    <location>
        <begin position="20"/>
        <end position="159"/>
    </location>
</feature>
<sequence>MSVDSAVHTLSSYQLAILAVGSIAFGLYLLFKAGGWTVGAAIFLAQRLGLSQLFIGATVVAFGTSVPELVTSVNANLSGYPGLSLGNVIGSNIANILLVTGATAAVFALVARPRNLVKDAVMVCLATGVLIALMLTGEIVRWHGLALFAVLLAYVAYAFFSERRGGAEPELEEEELHVSSTWQALLFLGGGLLGLIIGSEILVQGAVAAGTALRVPEAVIGVTVVALGTSLPELATCLVAALRRKVDMVVGNILGSNLFNILSILGLTALIKPLPVEQDMFAIDMWVMAGTTLVFSLWMVTVARLGRTLGIAMILTYLVFTLWQYRGAMLH</sequence>
<reference evidence="8" key="1">
    <citation type="journal article" date="2019" name="Int. J. Syst. Evol. Microbiol.">
        <title>The Global Catalogue of Microorganisms (GCM) 10K type strain sequencing project: providing services to taxonomists for standard genome sequencing and annotation.</title>
        <authorList>
            <consortium name="The Broad Institute Genomics Platform"/>
            <consortium name="The Broad Institute Genome Sequencing Center for Infectious Disease"/>
            <person name="Wu L."/>
            <person name="Ma J."/>
        </authorList>
    </citation>
    <scope>NUCLEOTIDE SEQUENCE [LARGE SCALE GENOMIC DNA]</scope>
    <source>
        <strain evidence="8">KCTC 42964</strain>
    </source>
</reference>
<dbReference type="PANTHER" id="PTHR10846">
    <property type="entry name" value="SODIUM/POTASSIUM/CALCIUM EXCHANGER"/>
    <property type="match status" value="1"/>
</dbReference>
<feature type="transmembrane region" description="Helical" evidence="5">
    <location>
        <begin position="283"/>
        <end position="301"/>
    </location>
</feature>
<gene>
    <name evidence="7" type="ORF">ACFOGJ_27540</name>
</gene>
<keyword evidence="3 5" id="KW-1133">Transmembrane helix</keyword>
<organism evidence="7 8">
    <name type="scientific">Marinibaculum pumilum</name>
    <dbReference type="NCBI Taxonomy" id="1766165"/>
    <lineage>
        <taxon>Bacteria</taxon>
        <taxon>Pseudomonadati</taxon>
        <taxon>Pseudomonadota</taxon>
        <taxon>Alphaproteobacteria</taxon>
        <taxon>Rhodospirillales</taxon>
        <taxon>Rhodospirillaceae</taxon>
        <taxon>Marinibaculum</taxon>
    </lineage>
</organism>
<comment type="subcellular location">
    <subcellularLocation>
        <location evidence="1">Membrane</location>
        <topology evidence="1">Multi-pass membrane protein</topology>
    </subcellularLocation>
</comment>
<feature type="transmembrane region" description="Helical" evidence="5">
    <location>
        <begin position="142"/>
        <end position="160"/>
    </location>
</feature>
<feature type="transmembrane region" description="Helical" evidence="5">
    <location>
        <begin position="83"/>
        <end position="109"/>
    </location>
</feature>
<evidence type="ECO:0000259" key="6">
    <source>
        <dbReference type="Pfam" id="PF01699"/>
    </source>
</evidence>
<evidence type="ECO:0000313" key="8">
    <source>
        <dbReference type="Proteomes" id="UP001595528"/>
    </source>
</evidence>
<dbReference type="RefSeq" id="WP_379906498.1">
    <property type="nucleotide sequence ID" value="NZ_JBHRTR010000054.1"/>
</dbReference>
<evidence type="ECO:0000256" key="5">
    <source>
        <dbReference type="SAM" id="Phobius"/>
    </source>
</evidence>
<dbReference type="Proteomes" id="UP001595528">
    <property type="component" value="Unassembled WGS sequence"/>
</dbReference>
<dbReference type="EMBL" id="JBHRTR010000054">
    <property type="protein sequence ID" value="MFC3231031.1"/>
    <property type="molecule type" value="Genomic_DNA"/>
</dbReference>
<protein>
    <submittedName>
        <fullName evidence="7">Calcium/sodium antiporter</fullName>
    </submittedName>
</protein>
<feature type="transmembrane region" description="Helical" evidence="5">
    <location>
        <begin position="249"/>
        <end position="271"/>
    </location>
</feature>
<comment type="caution">
    <text evidence="7">The sequence shown here is derived from an EMBL/GenBank/DDBJ whole genome shotgun (WGS) entry which is preliminary data.</text>
</comment>
<evidence type="ECO:0000256" key="2">
    <source>
        <dbReference type="ARBA" id="ARBA00022692"/>
    </source>
</evidence>
<proteinExistence type="predicted"/>
<feature type="transmembrane region" description="Helical" evidence="5">
    <location>
        <begin position="38"/>
        <end position="63"/>
    </location>
</feature>
<evidence type="ECO:0000256" key="3">
    <source>
        <dbReference type="ARBA" id="ARBA00022989"/>
    </source>
</evidence>
<dbReference type="PANTHER" id="PTHR10846:SF8">
    <property type="entry name" value="INNER MEMBRANE PROTEIN YRBG"/>
    <property type="match status" value="1"/>
</dbReference>
<dbReference type="InterPro" id="IPR044880">
    <property type="entry name" value="NCX_ion-bd_dom_sf"/>
</dbReference>
<feature type="transmembrane region" description="Helical" evidence="5">
    <location>
        <begin position="116"/>
        <end position="136"/>
    </location>
</feature>
<evidence type="ECO:0000256" key="1">
    <source>
        <dbReference type="ARBA" id="ARBA00004141"/>
    </source>
</evidence>